<dbReference type="EMBL" id="KN821831">
    <property type="protein sequence ID" value="KIJ04438.1"/>
    <property type="molecule type" value="Genomic_DNA"/>
</dbReference>
<feature type="region of interest" description="Disordered" evidence="1">
    <location>
        <begin position="282"/>
        <end position="360"/>
    </location>
</feature>
<evidence type="ECO:0000313" key="2">
    <source>
        <dbReference type="EMBL" id="KIJ04438.1"/>
    </source>
</evidence>
<feature type="compositionally biased region" description="Basic residues" evidence="1">
    <location>
        <begin position="297"/>
        <end position="306"/>
    </location>
</feature>
<dbReference type="HOGENOM" id="CLU_927812_0_0_1"/>
<dbReference type="OrthoDB" id="3252737at2759"/>
<name>A0A0C9SZ99_PAXIN</name>
<dbReference type="AlphaFoldDB" id="A0A0C9SZ99"/>
<organism evidence="2 3">
    <name type="scientific">Paxillus involutus ATCC 200175</name>
    <dbReference type="NCBI Taxonomy" id="664439"/>
    <lineage>
        <taxon>Eukaryota</taxon>
        <taxon>Fungi</taxon>
        <taxon>Dikarya</taxon>
        <taxon>Basidiomycota</taxon>
        <taxon>Agaricomycotina</taxon>
        <taxon>Agaricomycetes</taxon>
        <taxon>Agaricomycetidae</taxon>
        <taxon>Boletales</taxon>
        <taxon>Paxilineae</taxon>
        <taxon>Paxillaceae</taxon>
        <taxon>Paxillus</taxon>
    </lineage>
</organism>
<reference evidence="3" key="2">
    <citation type="submission" date="2015-01" db="EMBL/GenBank/DDBJ databases">
        <title>Evolutionary Origins and Diversification of the Mycorrhizal Mutualists.</title>
        <authorList>
            <consortium name="DOE Joint Genome Institute"/>
            <consortium name="Mycorrhizal Genomics Consortium"/>
            <person name="Kohler A."/>
            <person name="Kuo A."/>
            <person name="Nagy L.G."/>
            <person name="Floudas D."/>
            <person name="Copeland A."/>
            <person name="Barry K.W."/>
            <person name="Cichocki N."/>
            <person name="Veneault-Fourrey C."/>
            <person name="LaButti K."/>
            <person name="Lindquist E.A."/>
            <person name="Lipzen A."/>
            <person name="Lundell T."/>
            <person name="Morin E."/>
            <person name="Murat C."/>
            <person name="Riley R."/>
            <person name="Ohm R."/>
            <person name="Sun H."/>
            <person name="Tunlid A."/>
            <person name="Henrissat B."/>
            <person name="Grigoriev I.V."/>
            <person name="Hibbett D.S."/>
            <person name="Martin F."/>
        </authorList>
    </citation>
    <scope>NUCLEOTIDE SEQUENCE [LARGE SCALE GENOMIC DNA]</scope>
    <source>
        <strain evidence="3">ATCC 200175</strain>
    </source>
</reference>
<proteinExistence type="predicted"/>
<protein>
    <submittedName>
        <fullName evidence="2">Uncharacterized protein</fullName>
    </submittedName>
</protein>
<reference evidence="2 3" key="1">
    <citation type="submission" date="2014-06" db="EMBL/GenBank/DDBJ databases">
        <authorList>
            <consortium name="DOE Joint Genome Institute"/>
            <person name="Kuo A."/>
            <person name="Kohler A."/>
            <person name="Nagy L.G."/>
            <person name="Floudas D."/>
            <person name="Copeland A."/>
            <person name="Barry K.W."/>
            <person name="Cichocki N."/>
            <person name="Veneault-Fourrey C."/>
            <person name="LaButti K."/>
            <person name="Lindquist E.A."/>
            <person name="Lipzen A."/>
            <person name="Lundell T."/>
            <person name="Morin E."/>
            <person name="Murat C."/>
            <person name="Sun H."/>
            <person name="Tunlid A."/>
            <person name="Henrissat B."/>
            <person name="Grigoriev I.V."/>
            <person name="Hibbett D.S."/>
            <person name="Martin F."/>
            <person name="Nordberg H.P."/>
            <person name="Cantor M.N."/>
            <person name="Hua S.X."/>
        </authorList>
    </citation>
    <scope>NUCLEOTIDE SEQUENCE [LARGE SCALE GENOMIC DNA]</scope>
    <source>
        <strain evidence="2 3">ATCC 200175</strain>
    </source>
</reference>
<accession>A0A0C9SZ99</accession>
<keyword evidence="3" id="KW-1185">Reference proteome</keyword>
<dbReference type="Proteomes" id="UP000053647">
    <property type="component" value="Unassembled WGS sequence"/>
</dbReference>
<sequence length="360" mass="39127">MSGMFAEPAGGPSRARAMSPAQAGYVQGSVFAVLDESKAADGAGLNPRLATLSLTSSFGEVMGLVPNDYREALRPEMRALSDLATKRVSVENGLAKLKRHKAAGTMPPQLAGLHIPVWQVTKEFSNAAHDHLDEMKEAFEKYRADALSAAIVLKETEVEHLGGFLSGEIYFPPMVETVNKVFDLNSEKFKVAVLSNDGVAVQSWSVSPDYVKTRDRLLADLPHFCIRILILERTRQIAAEKRDEAKIKLKQTADIEMADGTGSNVKVEDLIQRSLEAQLKKMGIKGNASGKPAGQKKGQKAKKEKKKTSSDDKKIREIEAKLSKMKSGRRSALQGHPNAQGKGKKIPAPKTSKGKGKQKA</sequence>
<evidence type="ECO:0000313" key="3">
    <source>
        <dbReference type="Proteomes" id="UP000053647"/>
    </source>
</evidence>
<evidence type="ECO:0000256" key="1">
    <source>
        <dbReference type="SAM" id="MobiDB-lite"/>
    </source>
</evidence>
<gene>
    <name evidence="2" type="ORF">PAXINDRAFT_22273</name>
</gene>
<feature type="compositionally biased region" description="Basic and acidic residues" evidence="1">
    <location>
        <begin position="307"/>
        <end position="322"/>
    </location>
</feature>
<feature type="compositionally biased region" description="Basic residues" evidence="1">
    <location>
        <begin position="342"/>
        <end position="360"/>
    </location>
</feature>